<keyword evidence="3" id="KW-1185">Reference proteome</keyword>
<reference evidence="2 3" key="1">
    <citation type="submission" date="2019-09" db="EMBL/GenBank/DDBJ databases">
        <authorList>
            <person name="Silva M."/>
            <person name="Pereira G."/>
            <person name="Lopes-Da-Costa L."/>
            <person name="Silva E."/>
        </authorList>
    </citation>
    <scope>NUCLEOTIDE SEQUENCE [LARGE SCALE GENOMIC DNA]</scope>
    <source>
        <strain evidence="2 3">FMV-PI01</strain>
    </source>
</reference>
<feature type="transmembrane region" description="Helical" evidence="1">
    <location>
        <begin position="31"/>
        <end position="48"/>
    </location>
</feature>
<keyword evidence="1" id="KW-1133">Transmembrane helix</keyword>
<reference evidence="2 3" key="2">
    <citation type="submission" date="2020-03" db="EMBL/GenBank/DDBJ databases">
        <title>Campylobacter portucalensis sp. nov., a new species of Campylobacter isolated from the reproductive tract of bulls.</title>
        <authorList>
            <person name="Silva M.F."/>
            <person name="Pereira G."/>
            <person name="Carneiro C."/>
            <person name="Hemphill A."/>
            <person name="Mateus L."/>
            <person name="Lopes-Da-Costa L."/>
            <person name="Silva E."/>
        </authorList>
    </citation>
    <scope>NUCLEOTIDE SEQUENCE [LARGE SCALE GENOMIC DNA]</scope>
    <source>
        <strain evidence="2 3">FMV-PI01</strain>
    </source>
</reference>
<organism evidence="2 3">
    <name type="scientific">Campylobacter portucalensis</name>
    <dbReference type="NCBI Taxonomy" id="2608384"/>
    <lineage>
        <taxon>Bacteria</taxon>
        <taxon>Pseudomonadati</taxon>
        <taxon>Campylobacterota</taxon>
        <taxon>Epsilonproteobacteria</taxon>
        <taxon>Campylobacterales</taxon>
        <taxon>Campylobacteraceae</taxon>
        <taxon>Campylobacter</taxon>
    </lineage>
</organism>
<keyword evidence="1" id="KW-0812">Transmembrane</keyword>
<sequence>MKVFLKEISFFIFLFLLSLTIFYMFISDYGFLNVFIYSVLSFFIYLLLSKNLKCYGISKITLISFAIFLFAFYSFNIYDFYYKKPSPFVNKIISIENNQNLKKYINGILSQKEKNEILDFFNKEKFKYYKNNDSTYFYFKDVVLGKRYSIKIEISSDDIVKNIYIFTGYDAL</sequence>
<dbReference type="Proteomes" id="UP000476338">
    <property type="component" value="Unassembled WGS sequence"/>
</dbReference>
<protein>
    <submittedName>
        <fullName evidence="2">Uncharacterized protein</fullName>
    </submittedName>
</protein>
<accession>A0A6L5WN92</accession>
<feature type="transmembrane region" description="Helical" evidence="1">
    <location>
        <begin position="60"/>
        <end position="81"/>
    </location>
</feature>
<evidence type="ECO:0000313" key="3">
    <source>
        <dbReference type="Proteomes" id="UP000476338"/>
    </source>
</evidence>
<comment type="caution">
    <text evidence="2">The sequence shown here is derived from an EMBL/GenBank/DDBJ whole genome shotgun (WGS) entry which is preliminary data.</text>
</comment>
<evidence type="ECO:0000256" key="1">
    <source>
        <dbReference type="SAM" id="Phobius"/>
    </source>
</evidence>
<proteinExistence type="predicted"/>
<dbReference type="AlphaFoldDB" id="A0A6L5WN92"/>
<dbReference type="RefSeq" id="WP_154571380.1">
    <property type="nucleotide sequence ID" value="NZ_VWSJ01000040.1"/>
</dbReference>
<gene>
    <name evidence="2" type="ORF">F1B92_08160</name>
</gene>
<name>A0A6L5WN92_9BACT</name>
<feature type="transmembrane region" description="Helical" evidence="1">
    <location>
        <begin position="7"/>
        <end position="25"/>
    </location>
</feature>
<dbReference type="EMBL" id="VWSJ01000040">
    <property type="protein sequence ID" value="MSN97131.1"/>
    <property type="molecule type" value="Genomic_DNA"/>
</dbReference>
<keyword evidence="1" id="KW-0472">Membrane</keyword>
<evidence type="ECO:0000313" key="2">
    <source>
        <dbReference type="EMBL" id="MSN97131.1"/>
    </source>
</evidence>